<comment type="caution">
    <text evidence="4">The sequence shown here is derived from an EMBL/GenBank/DDBJ whole genome shotgun (WGS) entry which is preliminary data.</text>
</comment>
<accession>A0A0J1IM23</accession>
<keyword evidence="3" id="KW-0804">Transcription</keyword>
<dbReference type="Gene3D" id="1.10.10.10">
    <property type="entry name" value="Winged helix-like DNA-binding domain superfamily/Winged helix DNA-binding domain"/>
    <property type="match status" value="1"/>
</dbReference>
<protein>
    <submittedName>
        <fullName evidence="4">DeoR faimly transcriptional regulator</fullName>
    </submittedName>
</protein>
<dbReference type="PATRIC" id="fig|1397.4.peg.4889"/>
<evidence type="ECO:0000256" key="3">
    <source>
        <dbReference type="ARBA" id="ARBA00023163"/>
    </source>
</evidence>
<dbReference type="AlphaFoldDB" id="A0A0J1IM23"/>
<dbReference type="OrthoDB" id="155998at2"/>
<evidence type="ECO:0000256" key="2">
    <source>
        <dbReference type="ARBA" id="ARBA00023125"/>
    </source>
</evidence>
<organism evidence="4 5">
    <name type="scientific">Niallia circulans</name>
    <name type="common">Bacillus circulans</name>
    <dbReference type="NCBI Taxonomy" id="1397"/>
    <lineage>
        <taxon>Bacteria</taxon>
        <taxon>Bacillati</taxon>
        <taxon>Bacillota</taxon>
        <taxon>Bacilli</taxon>
        <taxon>Bacillales</taxon>
        <taxon>Bacillaceae</taxon>
        <taxon>Niallia</taxon>
    </lineage>
</organism>
<dbReference type="RefSeq" id="WP_047941555.1">
    <property type="nucleotide sequence ID" value="NZ_CP053989.1"/>
</dbReference>
<dbReference type="SMART" id="SM00420">
    <property type="entry name" value="HTH_DEOR"/>
    <property type="match status" value="1"/>
</dbReference>
<evidence type="ECO:0000313" key="4">
    <source>
        <dbReference type="EMBL" id="KLV27014.1"/>
    </source>
</evidence>
<dbReference type="GeneID" id="56348827"/>
<dbReference type="PANTHER" id="PTHR30363:SF28">
    <property type="entry name" value="TRANSCRIPTIONAL REGULATORY PROTEIN-RELATED"/>
    <property type="match status" value="1"/>
</dbReference>
<proteinExistence type="predicted"/>
<dbReference type="Proteomes" id="UP000036045">
    <property type="component" value="Unassembled WGS sequence"/>
</dbReference>
<reference evidence="4 5" key="1">
    <citation type="submission" date="2015-05" db="EMBL/GenBank/DDBJ databases">
        <title>Whole genome sequence and identification of bacterial endophytes from Costus igneus.</title>
        <authorList>
            <person name="Lee Y.P."/>
            <person name="Gan H.M."/>
            <person name="Eng W."/>
            <person name="Wheatley M.S."/>
            <person name="Caraballo A."/>
            <person name="Polter S."/>
            <person name="Savka M.A."/>
            <person name="Hudson A.O."/>
        </authorList>
    </citation>
    <scope>NUCLEOTIDE SEQUENCE [LARGE SCALE GENOMIC DNA]</scope>
    <source>
        <strain evidence="4 5">RIT379</strain>
    </source>
</reference>
<dbReference type="InterPro" id="IPR036390">
    <property type="entry name" value="WH_DNA-bd_sf"/>
</dbReference>
<dbReference type="SUPFAM" id="SSF46785">
    <property type="entry name" value="Winged helix' DNA-binding domain"/>
    <property type="match status" value="1"/>
</dbReference>
<evidence type="ECO:0000313" key="5">
    <source>
        <dbReference type="Proteomes" id="UP000036045"/>
    </source>
</evidence>
<evidence type="ECO:0000256" key="1">
    <source>
        <dbReference type="ARBA" id="ARBA00023015"/>
    </source>
</evidence>
<dbReference type="EMBL" id="LDPH01000006">
    <property type="protein sequence ID" value="KLV27014.1"/>
    <property type="molecule type" value="Genomic_DNA"/>
</dbReference>
<keyword evidence="1" id="KW-0805">Transcription regulation</keyword>
<dbReference type="InterPro" id="IPR050313">
    <property type="entry name" value="Carb_Metab_HTH_regulators"/>
</dbReference>
<keyword evidence="5" id="KW-1185">Reference proteome</keyword>
<dbReference type="GO" id="GO:0003700">
    <property type="term" value="F:DNA-binding transcription factor activity"/>
    <property type="evidence" value="ECO:0007669"/>
    <property type="project" value="InterPro"/>
</dbReference>
<gene>
    <name evidence="4" type="ORF">ABW02_08580</name>
</gene>
<dbReference type="InterPro" id="IPR036388">
    <property type="entry name" value="WH-like_DNA-bd_sf"/>
</dbReference>
<dbReference type="CDD" id="cd00090">
    <property type="entry name" value="HTH_ARSR"/>
    <property type="match status" value="1"/>
</dbReference>
<dbReference type="InterPro" id="IPR001034">
    <property type="entry name" value="DeoR_HTH"/>
</dbReference>
<name>A0A0J1IM23_NIACI</name>
<sequence>MVPTQKTTKDKILHLLKKEGSLTVNDFTDRLKITHMAVRKHLTILEKDNLIQSEFIKQPMGRPIQSFTLAEKAEHFFPKSYEGISIDLLHDIKELYGKDSVQQLFNKREERLTKEYISRMDDKDPAEKMQEMITIQNEKGYMADLTKVDDHTFEITEYNCPILEVAKEFKIACRCETEMLKKVLHAKDVTRTYCRTEGDNHCKFVVKFVSQHDSSFVVL</sequence>
<keyword evidence="2" id="KW-0238">DNA-binding</keyword>
<dbReference type="PANTHER" id="PTHR30363">
    <property type="entry name" value="HTH-TYPE TRANSCRIPTIONAL REGULATOR SRLR-RELATED"/>
    <property type="match status" value="1"/>
</dbReference>
<dbReference type="GO" id="GO:0003677">
    <property type="term" value="F:DNA binding"/>
    <property type="evidence" value="ECO:0007669"/>
    <property type="project" value="UniProtKB-KW"/>
</dbReference>
<dbReference type="Pfam" id="PF08220">
    <property type="entry name" value="HTH_DeoR"/>
    <property type="match status" value="1"/>
</dbReference>
<dbReference type="InterPro" id="IPR011991">
    <property type="entry name" value="ArsR-like_HTH"/>
</dbReference>